<comment type="caution">
    <text evidence="1">The sequence shown here is derived from an EMBL/GenBank/DDBJ whole genome shotgun (WGS) entry which is preliminary data.</text>
</comment>
<evidence type="ECO:0000313" key="1">
    <source>
        <dbReference type="EMBL" id="TGK95042.1"/>
    </source>
</evidence>
<protein>
    <submittedName>
        <fullName evidence="1">Helix-turn-helix domain-containing protein</fullName>
    </submittedName>
</protein>
<name>A0ABY2LL66_9LEPT</name>
<reference evidence="2" key="1">
    <citation type="journal article" date="2019" name="PLoS Negl. Trop. Dis.">
        <title>Revisiting the worldwide diversity of Leptospira species in the environment.</title>
        <authorList>
            <person name="Vincent A.T."/>
            <person name="Schiettekatte O."/>
            <person name="Bourhy P."/>
            <person name="Veyrier F.J."/>
            <person name="Picardeau M."/>
        </authorList>
    </citation>
    <scope>NUCLEOTIDE SEQUENCE [LARGE SCALE GENOMIC DNA]</scope>
    <source>
        <strain evidence="2">201800278</strain>
    </source>
</reference>
<proteinExistence type="predicted"/>
<dbReference type="Proteomes" id="UP000297465">
    <property type="component" value="Unassembled WGS sequence"/>
</dbReference>
<dbReference type="EMBL" id="RQFO01000020">
    <property type="protein sequence ID" value="TGK95042.1"/>
    <property type="molecule type" value="Genomic_DNA"/>
</dbReference>
<gene>
    <name evidence="1" type="ORF">EHQ31_18520</name>
</gene>
<sequence>MSEFKRTGVWVAQWMEDLGLTPNQTKLFAEIYSLDAKGGCFASNEYLGKVLKLKRDTISRLVSALKKKGLLKQTGFDGRRRFLKPVITGLNSELDFGTASKSSSGQEITTRMGMESEADPSLNAMSNLKYKVNKNIHKNFLKNAKDKDWKEFLTWSEKQLSFSTSLALSRLAGPEVLTGWQLSYWKRFKGNPR</sequence>
<keyword evidence="2" id="KW-1185">Reference proteome</keyword>
<dbReference type="SUPFAM" id="SSF46785">
    <property type="entry name" value="Winged helix' DNA-binding domain"/>
    <property type="match status" value="1"/>
</dbReference>
<organism evidence="1 2">
    <name type="scientific">Leptospira montravelensis</name>
    <dbReference type="NCBI Taxonomy" id="2484961"/>
    <lineage>
        <taxon>Bacteria</taxon>
        <taxon>Pseudomonadati</taxon>
        <taxon>Spirochaetota</taxon>
        <taxon>Spirochaetia</taxon>
        <taxon>Leptospirales</taxon>
        <taxon>Leptospiraceae</taxon>
        <taxon>Leptospira</taxon>
    </lineage>
</organism>
<accession>A0ABY2LL66</accession>
<dbReference type="InterPro" id="IPR036390">
    <property type="entry name" value="WH_DNA-bd_sf"/>
</dbReference>
<dbReference type="RefSeq" id="WP_135568600.1">
    <property type="nucleotide sequence ID" value="NZ_RQFN01000009.1"/>
</dbReference>
<dbReference type="Gene3D" id="1.10.10.10">
    <property type="entry name" value="Winged helix-like DNA-binding domain superfamily/Winged helix DNA-binding domain"/>
    <property type="match status" value="1"/>
</dbReference>
<evidence type="ECO:0000313" key="2">
    <source>
        <dbReference type="Proteomes" id="UP000297465"/>
    </source>
</evidence>
<dbReference type="Pfam" id="PF13730">
    <property type="entry name" value="HTH_36"/>
    <property type="match status" value="1"/>
</dbReference>
<dbReference type="InterPro" id="IPR036388">
    <property type="entry name" value="WH-like_DNA-bd_sf"/>
</dbReference>